<dbReference type="RefSeq" id="WP_078768960.1">
    <property type="nucleotide sequence ID" value="NZ_FUWW01000019.1"/>
</dbReference>
<dbReference type="EMBL" id="FUWW01000019">
    <property type="protein sequence ID" value="SJZ75280.1"/>
    <property type="molecule type" value="Genomic_DNA"/>
</dbReference>
<sequence length="113" mass="13290">MLNINNEFNISENNYYIDTINKLNDCCSKLLQIINELETNTNSSDIKLLSKEDVKRITGWSSRRVSQTFDSPELKDKVIYIGKKMQIEESDFRRYLQSGPKKDSSTYWLKQIN</sequence>
<name>A0A1T4N7L6_9FIRM</name>
<dbReference type="AlphaFoldDB" id="A0A1T4N7L6"/>
<gene>
    <name evidence="1" type="ORF">SAMN02745114_01509</name>
</gene>
<proteinExistence type="predicted"/>
<dbReference type="Proteomes" id="UP000190657">
    <property type="component" value="Unassembled WGS sequence"/>
</dbReference>
<evidence type="ECO:0008006" key="3">
    <source>
        <dbReference type="Google" id="ProtNLM"/>
    </source>
</evidence>
<organism evidence="1 2">
    <name type="scientific">Eubacterium coprostanoligenes</name>
    <dbReference type="NCBI Taxonomy" id="290054"/>
    <lineage>
        <taxon>Bacteria</taxon>
        <taxon>Bacillati</taxon>
        <taxon>Bacillota</taxon>
        <taxon>Clostridia</taxon>
        <taxon>Eubacteriales</taxon>
        <taxon>Eubacteriaceae</taxon>
        <taxon>Eubacterium</taxon>
    </lineage>
</organism>
<accession>A0A1T4N7L6</accession>
<protein>
    <recommendedName>
        <fullName evidence="3">Helix-turn-helix domain-containing protein</fullName>
    </recommendedName>
</protein>
<evidence type="ECO:0000313" key="1">
    <source>
        <dbReference type="EMBL" id="SJZ75280.1"/>
    </source>
</evidence>
<evidence type="ECO:0000313" key="2">
    <source>
        <dbReference type="Proteomes" id="UP000190657"/>
    </source>
</evidence>
<reference evidence="1 2" key="1">
    <citation type="submission" date="2017-02" db="EMBL/GenBank/DDBJ databases">
        <authorList>
            <person name="Peterson S.W."/>
        </authorList>
    </citation>
    <scope>NUCLEOTIDE SEQUENCE [LARGE SCALE GENOMIC DNA]</scope>
    <source>
        <strain evidence="1 2">ATCC 51222</strain>
    </source>
</reference>
<keyword evidence="2" id="KW-1185">Reference proteome</keyword>